<dbReference type="Gramene" id="evm.model.10.428">
    <property type="protein sequence ID" value="cds.evm.model.10.428"/>
    <property type="gene ID" value="evm.TU.10.428"/>
</dbReference>
<protein>
    <submittedName>
        <fullName evidence="2">Uncharacterized protein</fullName>
    </submittedName>
</protein>
<dbReference type="AlphaFoldDB" id="A0A803QNS0"/>
<evidence type="ECO:0000256" key="1">
    <source>
        <dbReference type="SAM" id="MobiDB-lite"/>
    </source>
</evidence>
<evidence type="ECO:0000313" key="2">
    <source>
        <dbReference type="EnsemblPlants" id="cds.evm.model.10.428"/>
    </source>
</evidence>
<proteinExistence type="predicted"/>
<organism evidence="2 3">
    <name type="scientific">Cannabis sativa</name>
    <name type="common">Hemp</name>
    <name type="synonym">Marijuana</name>
    <dbReference type="NCBI Taxonomy" id="3483"/>
    <lineage>
        <taxon>Eukaryota</taxon>
        <taxon>Viridiplantae</taxon>
        <taxon>Streptophyta</taxon>
        <taxon>Embryophyta</taxon>
        <taxon>Tracheophyta</taxon>
        <taxon>Spermatophyta</taxon>
        <taxon>Magnoliopsida</taxon>
        <taxon>eudicotyledons</taxon>
        <taxon>Gunneridae</taxon>
        <taxon>Pentapetalae</taxon>
        <taxon>rosids</taxon>
        <taxon>fabids</taxon>
        <taxon>Rosales</taxon>
        <taxon>Cannabaceae</taxon>
        <taxon>Cannabis</taxon>
    </lineage>
</organism>
<evidence type="ECO:0000313" key="3">
    <source>
        <dbReference type="Proteomes" id="UP000596661"/>
    </source>
</evidence>
<reference evidence="2" key="1">
    <citation type="submission" date="2021-03" db="UniProtKB">
        <authorList>
            <consortium name="EnsemblPlants"/>
        </authorList>
    </citation>
    <scope>IDENTIFICATION</scope>
</reference>
<dbReference type="EMBL" id="UZAU01000801">
    <property type="status" value="NOT_ANNOTATED_CDS"/>
    <property type="molecule type" value="Genomic_DNA"/>
</dbReference>
<dbReference type="Proteomes" id="UP000596661">
    <property type="component" value="Unassembled WGS sequence"/>
</dbReference>
<keyword evidence="3" id="KW-1185">Reference proteome</keyword>
<accession>A0A803QNS0</accession>
<sequence>MSDDKFYLEVVDLPEKSIGVGELEEELVEDVAPATTPRRSHPKRTPLDGPLARCSGEDYVGIYSLKPNNPENQRLKPPLVEGKDILVISGGPHLAGESTNAQKRYVNEVKNEQSVFAPEPLKKAKIEEPPIVFLEGDTKHVRYPHVDTLIYSSTRQQEDKKSLDG</sequence>
<feature type="region of interest" description="Disordered" evidence="1">
    <location>
        <begin position="29"/>
        <end position="51"/>
    </location>
</feature>
<name>A0A803QNS0_CANSA</name>
<dbReference type="EnsemblPlants" id="evm.model.10.428">
    <property type="protein sequence ID" value="cds.evm.model.10.428"/>
    <property type="gene ID" value="evm.TU.10.428"/>
</dbReference>